<organism evidence="1 2">
    <name type="scientific">Lasius niger</name>
    <name type="common">Black garden ant</name>
    <dbReference type="NCBI Taxonomy" id="67767"/>
    <lineage>
        <taxon>Eukaryota</taxon>
        <taxon>Metazoa</taxon>
        <taxon>Ecdysozoa</taxon>
        <taxon>Arthropoda</taxon>
        <taxon>Hexapoda</taxon>
        <taxon>Insecta</taxon>
        <taxon>Pterygota</taxon>
        <taxon>Neoptera</taxon>
        <taxon>Endopterygota</taxon>
        <taxon>Hymenoptera</taxon>
        <taxon>Apocrita</taxon>
        <taxon>Aculeata</taxon>
        <taxon>Formicoidea</taxon>
        <taxon>Formicidae</taxon>
        <taxon>Formicinae</taxon>
        <taxon>Lasius</taxon>
        <taxon>Lasius</taxon>
    </lineage>
</organism>
<comment type="caution">
    <text evidence="1">The sequence shown here is derived from an EMBL/GenBank/DDBJ whole genome shotgun (WGS) entry which is preliminary data.</text>
</comment>
<name>A0A0J7KGN6_LASNI</name>
<dbReference type="Proteomes" id="UP000036403">
    <property type="component" value="Unassembled WGS sequence"/>
</dbReference>
<keyword evidence="2" id="KW-1185">Reference proteome</keyword>
<dbReference type="AlphaFoldDB" id="A0A0J7KGN6"/>
<accession>A0A0J7KGN6</accession>
<dbReference type="PaxDb" id="67767-A0A0J7KGN6"/>
<evidence type="ECO:0000313" key="1">
    <source>
        <dbReference type="EMBL" id="KMQ89414.1"/>
    </source>
</evidence>
<protein>
    <submittedName>
        <fullName evidence="1">Uncharacterized protein</fullName>
    </submittedName>
</protein>
<gene>
    <name evidence="1" type="ORF">RF55_10962</name>
</gene>
<dbReference type="EMBL" id="LBMM01007800">
    <property type="protein sequence ID" value="KMQ89414.1"/>
    <property type="molecule type" value="Genomic_DNA"/>
</dbReference>
<sequence length="72" mass="8574">MSRKTSPVASKITRSQFVGFFFWGYLENAVYENAPTRLDLMDRIRMDRIRRACETITLKVLRSVSENFKRRL</sequence>
<reference evidence="1 2" key="1">
    <citation type="submission" date="2015-04" db="EMBL/GenBank/DDBJ databases">
        <title>Lasius niger genome sequencing.</title>
        <authorList>
            <person name="Konorov E.A."/>
            <person name="Nikitin M.A."/>
            <person name="Kirill M.V."/>
            <person name="Chang P."/>
        </authorList>
    </citation>
    <scope>NUCLEOTIDE SEQUENCE [LARGE SCALE GENOMIC DNA]</scope>
    <source>
        <tissue evidence="1">Whole</tissue>
    </source>
</reference>
<evidence type="ECO:0000313" key="2">
    <source>
        <dbReference type="Proteomes" id="UP000036403"/>
    </source>
</evidence>
<proteinExistence type="predicted"/>